<evidence type="ECO:0000256" key="1">
    <source>
        <dbReference type="ARBA" id="ARBA00010926"/>
    </source>
</evidence>
<dbReference type="InterPro" id="IPR032640">
    <property type="entry name" value="AMPK1_CBM"/>
</dbReference>
<keyword evidence="4" id="KW-0808">Transferase</keyword>
<keyword evidence="5" id="KW-1185">Reference proteome</keyword>
<evidence type="ECO:0000256" key="2">
    <source>
        <dbReference type="SAM" id="MobiDB-lite"/>
    </source>
</evidence>
<dbReference type="AlphaFoldDB" id="A0A9W5T9N7"/>
<evidence type="ECO:0000313" key="5">
    <source>
        <dbReference type="Proteomes" id="UP001057455"/>
    </source>
</evidence>
<keyword evidence="4" id="KW-0418">Kinase</keyword>
<feature type="domain" description="AMP-activated protein kinase glycogen-binding" evidence="3">
    <location>
        <begin position="68"/>
        <end position="143"/>
    </location>
</feature>
<dbReference type="SUPFAM" id="SSF81296">
    <property type="entry name" value="E set domains"/>
    <property type="match status" value="1"/>
</dbReference>
<dbReference type="GO" id="GO:0031588">
    <property type="term" value="C:nucleotide-activated protein kinase complex"/>
    <property type="evidence" value="ECO:0007669"/>
    <property type="project" value="TreeGrafter"/>
</dbReference>
<dbReference type="Gene3D" id="2.60.40.10">
    <property type="entry name" value="Immunoglobulins"/>
    <property type="match status" value="1"/>
</dbReference>
<accession>A0A9W5T9N7</accession>
<dbReference type="GO" id="GO:0016301">
    <property type="term" value="F:kinase activity"/>
    <property type="evidence" value="ECO:0007669"/>
    <property type="project" value="UniProtKB-KW"/>
</dbReference>
<comment type="caution">
    <text evidence="4">The sequence shown here is derived from an EMBL/GenBank/DDBJ whole genome shotgun (WGS) entry which is preliminary data.</text>
</comment>
<dbReference type="Proteomes" id="UP001057455">
    <property type="component" value="Unassembled WGS sequence"/>
</dbReference>
<dbReference type="Pfam" id="PF16561">
    <property type="entry name" value="AMPK1_CBM"/>
    <property type="match status" value="1"/>
</dbReference>
<dbReference type="EMBL" id="BLIY01000007">
    <property type="protein sequence ID" value="GFE53626.1"/>
    <property type="molecule type" value="Genomic_DNA"/>
</dbReference>
<dbReference type="PANTHER" id="PTHR10343">
    <property type="entry name" value="5'-AMP-ACTIVATED PROTEIN KINASE , BETA SUBUNIT"/>
    <property type="match status" value="1"/>
</dbReference>
<dbReference type="CDD" id="cd02859">
    <property type="entry name" value="E_set_AMPKbeta_like_N"/>
    <property type="match status" value="1"/>
</dbReference>
<reference evidence="4" key="1">
    <citation type="submission" date="2019-12" db="EMBL/GenBank/DDBJ databases">
        <title>Genome sequence of Babesia ovis.</title>
        <authorList>
            <person name="Yamagishi J."/>
            <person name="Sevinc F."/>
            <person name="Xuan X."/>
        </authorList>
    </citation>
    <scope>NUCLEOTIDE SEQUENCE</scope>
    <source>
        <strain evidence="4">Selcuk</strain>
    </source>
</reference>
<dbReference type="GO" id="GO:0005634">
    <property type="term" value="C:nucleus"/>
    <property type="evidence" value="ECO:0007669"/>
    <property type="project" value="TreeGrafter"/>
</dbReference>
<dbReference type="GO" id="GO:0007165">
    <property type="term" value="P:signal transduction"/>
    <property type="evidence" value="ECO:0007669"/>
    <property type="project" value="TreeGrafter"/>
</dbReference>
<dbReference type="InterPro" id="IPR013783">
    <property type="entry name" value="Ig-like_fold"/>
</dbReference>
<dbReference type="GO" id="GO:0019901">
    <property type="term" value="F:protein kinase binding"/>
    <property type="evidence" value="ECO:0007669"/>
    <property type="project" value="TreeGrafter"/>
</dbReference>
<protein>
    <submittedName>
        <fullName evidence="4">5 -AMP-activated kinase subunit beta-1 family protein, putative</fullName>
    </submittedName>
</protein>
<gene>
    <name evidence="4" type="ORF">BaOVIS_010300</name>
</gene>
<feature type="region of interest" description="Disordered" evidence="2">
    <location>
        <begin position="1"/>
        <end position="20"/>
    </location>
</feature>
<organism evidence="4 5">
    <name type="scientific">Babesia ovis</name>
    <dbReference type="NCBI Taxonomy" id="5869"/>
    <lineage>
        <taxon>Eukaryota</taxon>
        <taxon>Sar</taxon>
        <taxon>Alveolata</taxon>
        <taxon>Apicomplexa</taxon>
        <taxon>Aconoidasida</taxon>
        <taxon>Piroplasmida</taxon>
        <taxon>Babesiidae</taxon>
        <taxon>Babesia</taxon>
    </lineage>
</organism>
<dbReference type="PANTHER" id="PTHR10343:SF84">
    <property type="entry name" value="5'-AMP-ACTIVATED PROTEIN KINASE SUBUNIT BETA-1"/>
    <property type="match status" value="1"/>
</dbReference>
<proteinExistence type="inferred from homology"/>
<dbReference type="OrthoDB" id="531008at2759"/>
<name>A0A9W5T9N7_BABOV</name>
<dbReference type="InterPro" id="IPR050827">
    <property type="entry name" value="CRP1_MDG1_kinase"/>
</dbReference>
<dbReference type="GO" id="GO:0005737">
    <property type="term" value="C:cytoplasm"/>
    <property type="evidence" value="ECO:0007669"/>
    <property type="project" value="TreeGrafter"/>
</dbReference>
<comment type="similarity">
    <text evidence="1">Belongs to the 5'-AMP-activated protein kinase beta subunit family.</text>
</comment>
<sequence length="246" mass="27974">MGDIPKQSPSGDDKSSSIPKRRGTLKTIDSFYKALQGTEDIAYLMDDLRRFAKFDKSSEEINENKTMAVFTWRNGGEDVYLLTNEDGEQRKVPMRRNGKSFMAIQYIQKEVIDYTFLVDGVEMCSPDMPTRFTSDGKRVNVMDCCNTVPIESIFALDSQDYSTGTYGYQMPDSHYMAQDPLTVPNAMLYRQPDFNNGDRVGNDIHVMANHIYDDTQSTQILGTGYNSYITIYRWEASAADISLARK</sequence>
<dbReference type="InterPro" id="IPR014756">
    <property type="entry name" value="Ig_E-set"/>
</dbReference>
<evidence type="ECO:0000259" key="3">
    <source>
        <dbReference type="Pfam" id="PF16561"/>
    </source>
</evidence>
<evidence type="ECO:0000313" key="4">
    <source>
        <dbReference type="EMBL" id="GFE53626.1"/>
    </source>
</evidence>